<dbReference type="PANTHER" id="PTHR15503:SF45">
    <property type="entry name" value="RNA-DIRECTED DNA POLYMERASE HOMOLOG"/>
    <property type="match status" value="1"/>
</dbReference>
<keyword evidence="3" id="KW-1185">Reference proteome</keyword>
<dbReference type="SUPFAM" id="SSF56672">
    <property type="entry name" value="DNA/RNA polymerases"/>
    <property type="match status" value="1"/>
</dbReference>
<dbReference type="AlphaFoldDB" id="A0AAF0PR45"/>
<dbReference type="InterPro" id="IPR021109">
    <property type="entry name" value="Peptidase_aspartic_dom_sf"/>
</dbReference>
<dbReference type="InterPro" id="IPR041577">
    <property type="entry name" value="RT_RNaseH_2"/>
</dbReference>
<dbReference type="Pfam" id="PF08284">
    <property type="entry name" value="RVP_2"/>
    <property type="match status" value="1"/>
</dbReference>
<evidence type="ECO:0000259" key="1">
    <source>
        <dbReference type="Pfam" id="PF17919"/>
    </source>
</evidence>
<accession>A0AAF0PR45</accession>
<evidence type="ECO:0000313" key="3">
    <source>
        <dbReference type="Proteomes" id="UP001234989"/>
    </source>
</evidence>
<dbReference type="CDD" id="cd00303">
    <property type="entry name" value="retropepsin_like"/>
    <property type="match status" value="1"/>
</dbReference>
<protein>
    <recommendedName>
        <fullName evidence="1">Reverse transcriptase/retrotransposon-derived protein RNase H-like domain-containing protein</fullName>
    </recommendedName>
</protein>
<dbReference type="InterPro" id="IPR032567">
    <property type="entry name" value="RTL1-rel"/>
</dbReference>
<dbReference type="Gene3D" id="3.10.10.10">
    <property type="entry name" value="HIV Type 1 Reverse Transcriptase, subunit A, domain 1"/>
    <property type="match status" value="1"/>
</dbReference>
<dbReference type="Proteomes" id="UP001234989">
    <property type="component" value="Chromosome 1"/>
</dbReference>
<dbReference type="EMBL" id="CP133612">
    <property type="protein sequence ID" value="WMV09196.1"/>
    <property type="molecule type" value="Genomic_DNA"/>
</dbReference>
<sequence>MPIRVSTLVGESVTIEKVYSSCLVNFVGRNTYVDLIILEMVDFDVILGMTWLSPNFAILDCNAKTMTLAKPGTDPLVWEGDYISTLVRIISFLHAKKLVSRDLPGMPPDRDIDFCINLEPGTCPISIPPYKMSPAGLRELNSQLQELLGKDFIKPSVSPWGAPIFFVKKKDGSFPMCIDYKQLNKDGVMVDPTNIEAVKSWVRTTNVSQPNVPFVWSDDCEEGFLKLKTLLTTTPILALLVEGKNFIVYCNASYSGLGAVPM</sequence>
<dbReference type="PANTHER" id="PTHR15503">
    <property type="entry name" value="LDOC1 RELATED"/>
    <property type="match status" value="1"/>
</dbReference>
<gene>
    <name evidence="2" type="ORF">MTR67_002581</name>
</gene>
<evidence type="ECO:0000313" key="2">
    <source>
        <dbReference type="EMBL" id="WMV09196.1"/>
    </source>
</evidence>
<reference evidence="2" key="1">
    <citation type="submission" date="2023-08" db="EMBL/GenBank/DDBJ databases">
        <title>A de novo genome assembly of Solanum verrucosum Schlechtendal, a Mexican diploid species geographically isolated from the other diploid A-genome species in potato relatives.</title>
        <authorList>
            <person name="Hosaka K."/>
        </authorList>
    </citation>
    <scope>NUCLEOTIDE SEQUENCE</scope>
    <source>
        <tissue evidence="2">Young leaves</tissue>
    </source>
</reference>
<dbReference type="Pfam" id="PF17919">
    <property type="entry name" value="RT_RNaseH_2"/>
    <property type="match status" value="1"/>
</dbReference>
<feature type="domain" description="Reverse transcriptase/retrotransposon-derived protein RNase H-like" evidence="1">
    <location>
        <begin position="216"/>
        <end position="260"/>
    </location>
</feature>
<organism evidence="2 3">
    <name type="scientific">Solanum verrucosum</name>
    <dbReference type="NCBI Taxonomy" id="315347"/>
    <lineage>
        <taxon>Eukaryota</taxon>
        <taxon>Viridiplantae</taxon>
        <taxon>Streptophyta</taxon>
        <taxon>Embryophyta</taxon>
        <taxon>Tracheophyta</taxon>
        <taxon>Spermatophyta</taxon>
        <taxon>Magnoliopsida</taxon>
        <taxon>eudicotyledons</taxon>
        <taxon>Gunneridae</taxon>
        <taxon>Pentapetalae</taxon>
        <taxon>asterids</taxon>
        <taxon>lamiids</taxon>
        <taxon>Solanales</taxon>
        <taxon>Solanaceae</taxon>
        <taxon>Solanoideae</taxon>
        <taxon>Solaneae</taxon>
        <taxon>Solanum</taxon>
    </lineage>
</organism>
<name>A0AAF0PR45_SOLVR</name>
<dbReference type="InterPro" id="IPR043502">
    <property type="entry name" value="DNA/RNA_pol_sf"/>
</dbReference>
<proteinExistence type="predicted"/>
<dbReference type="Gene3D" id="2.40.70.10">
    <property type="entry name" value="Acid Proteases"/>
    <property type="match status" value="1"/>
</dbReference>